<dbReference type="EMBL" id="CP090166">
    <property type="protein sequence ID" value="UJO16153.1"/>
    <property type="molecule type" value="Genomic_DNA"/>
</dbReference>
<organism evidence="1 2">
    <name type="scientific">Passalora fulva</name>
    <name type="common">Tomato leaf mold</name>
    <name type="synonym">Cladosporium fulvum</name>
    <dbReference type="NCBI Taxonomy" id="5499"/>
    <lineage>
        <taxon>Eukaryota</taxon>
        <taxon>Fungi</taxon>
        <taxon>Dikarya</taxon>
        <taxon>Ascomycota</taxon>
        <taxon>Pezizomycotina</taxon>
        <taxon>Dothideomycetes</taxon>
        <taxon>Dothideomycetidae</taxon>
        <taxon>Mycosphaerellales</taxon>
        <taxon>Mycosphaerellaceae</taxon>
        <taxon>Fulvia</taxon>
    </lineage>
</organism>
<dbReference type="PANTHER" id="PTHR10622">
    <property type="entry name" value="HET DOMAIN-CONTAINING PROTEIN"/>
    <property type="match status" value="1"/>
</dbReference>
<name>A0A9Q8P7L4_PASFU</name>
<reference evidence="1" key="1">
    <citation type="submission" date="2021-12" db="EMBL/GenBank/DDBJ databases">
        <authorList>
            <person name="Zaccaron A."/>
            <person name="Stergiopoulos I."/>
        </authorList>
    </citation>
    <scope>NUCLEOTIDE SEQUENCE</scope>
    <source>
        <strain evidence="1">Race5_Kim</strain>
    </source>
</reference>
<proteinExistence type="predicted"/>
<dbReference type="OrthoDB" id="674604at2759"/>
<dbReference type="KEGG" id="ffu:CLAFUR5_03898"/>
<accession>A0A9Q8P7L4</accession>
<reference evidence="1" key="2">
    <citation type="journal article" date="2022" name="Microb. Genom.">
        <title>A chromosome-scale genome assembly of the tomato pathogen Cladosporium fulvum reveals a compartmentalized genome architecture and the presence of a dispensable chromosome.</title>
        <authorList>
            <person name="Zaccaron A.Z."/>
            <person name="Chen L.H."/>
            <person name="Samaras A."/>
            <person name="Stergiopoulos I."/>
        </authorList>
    </citation>
    <scope>NUCLEOTIDE SEQUENCE</scope>
    <source>
        <strain evidence="1">Race5_Kim</strain>
    </source>
</reference>
<gene>
    <name evidence="1" type="ORF">CLAFUR5_03898</name>
</gene>
<sequence length="131" mass="15427">MAKWYERSLVCVAYLDDVPAFDDRGDWQQAVKNTGWFRRGWTLQELLFPYDVIFCDRDWTVLPNLRKWSPMISEITNIPMRCLKPVFSHHDSSVACKMSWAPRRKTTRVEDEAYCLLGLFDVNMPLLYGEG</sequence>
<evidence type="ECO:0000313" key="1">
    <source>
        <dbReference type="EMBL" id="UJO16153.1"/>
    </source>
</evidence>
<evidence type="ECO:0000313" key="2">
    <source>
        <dbReference type="Proteomes" id="UP000756132"/>
    </source>
</evidence>
<protein>
    <submittedName>
        <fullName evidence="1">Vegetative incompatibility protein HET-E-1</fullName>
    </submittedName>
</protein>
<keyword evidence="2" id="KW-1185">Reference proteome</keyword>
<dbReference type="PANTHER" id="PTHR10622:SF10">
    <property type="entry name" value="HET DOMAIN-CONTAINING PROTEIN"/>
    <property type="match status" value="1"/>
</dbReference>
<dbReference type="AlphaFoldDB" id="A0A9Q8P7L4"/>
<dbReference type="GeneID" id="71983776"/>
<dbReference type="RefSeq" id="XP_047760519.1">
    <property type="nucleotide sequence ID" value="XM_047903046.1"/>
</dbReference>
<dbReference type="Proteomes" id="UP000756132">
    <property type="component" value="Chromosome 4"/>
</dbReference>